<reference evidence="3 4" key="1">
    <citation type="submission" date="2020-03" db="EMBL/GenBank/DDBJ databases">
        <title>Genomic Encyclopedia of Type Strains, Phase III (KMG-III): the genomes of soil and plant-associated and newly described type strains.</title>
        <authorList>
            <person name="Whitman W."/>
        </authorList>
    </citation>
    <scope>NUCLEOTIDE SEQUENCE [LARGE SCALE GENOMIC DNA]</scope>
    <source>
        <strain evidence="3 4">CECT 8804</strain>
    </source>
</reference>
<dbReference type="InterPro" id="IPR028098">
    <property type="entry name" value="Glyco_trans_4-like_N"/>
</dbReference>
<dbReference type="RefSeq" id="WP_167072420.1">
    <property type="nucleotide sequence ID" value="NZ_JAAOZC010000002.1"/>
</dbReference>
<feature type="region of interest" description="Disordered" evidence="1">
    <location>
        <begin position="368"/>
        <end position="392"/>
    </location>
</feature>
<evidence type="ECO:0000259" key="2">
    <source>
        <dbReference type="Pfam" id="PF13579"/>
    </source>
</evidence>
<dbReference type="CDD" id="cd03811">
    <property type="entry name" value="GT4_GT28_WabH-like"/>
    <property type="match status" value="1"/>
</dbReference>
<protein>
    <submittedName>
        <fullName evidence="3">Glycosyltransferase involved in cell wall biosynthesis</fullName>
    </submittedName>
</protein>
<dbReference type="Pfam" id="PF13692">
    <property type="entry name" value="Glyco_trans_1_4"/>
    <property type="match status" value="1"/>
</dbReference>
<dbReference type="Pfam" id="PF13579">
    <property type="entry name" value="Glyco_trans_4_4"/>
    <property type="match status" value="1"/>
</dbReference>
<name>A0ABX0TPY2_9SPHN</name>
<dbReference type="Proteomes" id="UP000727456">
    <property type="component" value="Unassembled WGS sequence"/>
</dbReference>
<evidence type="ECO:0000313" key="4">
    <source>
        <dbReference type="Proteomes" id="UP000727456"/>
    </source>
</evidence>
<evidence type="ECO:0000256" key="1">
    <source>
        <dbReference type="SAM" id="MobiDB-lite"/>
    </source>
</evidence>
<gene>
    <name evidence="3" type="ORF">FHS31_001158</name>
</gene>
<sequence length="392" mass="42100">MRLNTQPHRPLCIILQDFALGGTEHVALTLARAWSEAGRAVTIFCGKAEGPLRPLIEGAPVRVVEAPGGIVRQRGSVARLGAAAARFLHAEPHHSCFIPGNYHWDAIPPIRRLPDGIRPKIVAQLSSPISKPQRRGLRKAGFRWKMRRLLRGIDTLVTMSDRQRPEAARILPDVTVRAIPLPCVPDGSAAPTMAEGRTIVAAGRLVAQKAFEDLISAFALLDDPDARLVIVGEGCERPQLEALVARLGLQDRVRLPGFAAEIRPALDAARLFVLSSHYEGYAAVIAQALAAGRPVVATDCTPATHELLGDDRFGMTVPIADPAALAQAMARMLAQPAPDPMLLAQAVERHRVGSAAEAYRALLDGTPARRPQAGWQPAWNTDAEPAQTAVSA</sequence>
<feature type="domain" description="Glycosyltransferase subfamily 4-like N-terminal" evidence="2">
    <location>
        <begin position="21"/>
        <end position="180"/>
    </location>
</feature>
<accession>A0ABX0TPY2</accession>
<dbReference type="EMBL" id="JAAOZC010000002">
    <property type="protein sequence ID" value="NIJ07562.1"/>
    <property type="molecule type" value="Genomic_DNA"/>
</dbReference>
<comment type="caution">
    <text evidence="3">The sequence shown here is derived from an EMBL/GenBank/DDBJ whole genome shotgun (WGS) entry which is preliminary data.</text>
</comment>
<dbReference type="PANTHER" id="PTHR12526">
    <property type="entry name" value="GLYCOSYLTRANSFERASE"/>
    <property type="match status" value="1"/>
</dbReference>
<dbReference type="Gene3D" id="3.40.50.2000">
    <property type="entry name" value="Glycogen Phosphorylase B"/>
    <property type="match status" value="2"/>
</dbReference>
<evidence type="ECO:0000313" key="3">
    <source>
        <dbReference type="EMBL" id="NIJ07562.1"/>
    </source>
</evidence>
<dbReference type="SUPFAM" id="SSF53756">
    <property type="entry name" value="UDP-Glycosyltransferase/glycogen phosphorylase"/>
    <property type="match status" value="1"/>
</dbReference>
<dbReference type="PANTHER" id="PTHR12526:SF636">
    <property type="entry name" value="BLL3647 PROTEIN"/>
    <property type="match status" value="1"/>
</dbReference>
<keyword evidence="4" id="KW-1185">Reference proteome</keyword>
<organism evidence="3 4">
    <name type="scientific">Sphingomonas vulcanisoli</name>
    <dbReference type="NCBI Taxonomy" id="1658060"/>
    <lineage>
        <taxon>Bacteria</taxon>
        <taxon>Pseudomonadati</taxon>
        <taxon>Pseudomonadota</taxon>
        <taxon>Alphaproteobacteria</taxon>
        <taxon>Sphingomonadales</taxon>
        <taxon>Sphingomonadaceae</taxon>
        <taxon>Sphingomonas</taxon>
    </lineage>
</organism>
<proteinExistence type="predicted"/>